<accession>A0A0F8W8I7</accession>
<evidence type="ECO:0000256" key="1">
    <source>
        <dbReference type="SAM" id="MobiDB-lite"/>
    </source>
</evidence>
<feature type="region of interest" description="Disordered" evidence="1">
    <location>
        <begin position="129"/>
        <end position="155"/>
    </location>
</feature>
<comment type="caution">
    <text evidence="2">The sequence shown here is derived from an EMBL/GenBank/DDBJ whole genome shotgun (WGS) entry which is preliminary data.</text>
</comment>
<sequence length="155" mass="17411">VPRPQFNVMVPPKLLQEGYLVNFPGGWPSSLQHVQDKTFRIDVVNQVPYSRSYIIPTGDYRDIDLSNGTGTFQESIYPENNETLFEVSLGLRPGNYVVHMYVPATRHIHSLEYASMTPDVGSATKVMLGARQPKDSPTTTPRSRCTSSRTWPHSS</sequence>
<organism evidence="2">
    <name type="scientific">marine sediment metagenome</name>
    <dbReference type="NCBI Taxonomy" id="412755"/>
    <lineage>
        <taxon>unclassified sequences</taxon>
        <taxon>metagenomes</taxon>
        <taxon>ecological metagenomes</taxon>
    </lineage>
</organism>
<protein>
    <submittedName>
        <fullName evidence="2">Uncharacterized protein</fullName>
    </submittedName>
</protein>
<feature type="compositionally biased region" description="Low complexity" evidence="1">
    <location>
        <begin position="136"/>
        <end position="155"/>
    </location>
</feature>
<gene>
    <name evidence="2" type="ORF">LCGC14_3099950</name>
</gene>
<name>A0A0F8W8I7_9ZZZZ</name>
<evidence type="ECO:0000313" key="2">
    <source>
        <dbReference type="EMBL" id="KKK52928.1"/>
    </source>
</evidence>
<reference evidence="2" key="1">
    <citation type="journal article" date="2015" name="Nature">
        <title>Complex archaea that bridge the gap between prokaryotes and eukaryotes.</title>
        <authorList>
            <person name="Spang A."/>
            <person name="Saw J.H."/>
            <person name="Jorgensen S.L."/>
            <person name="Zaremba-Niedzwiedzka K."/>
            <person name="Martijn J."/>
            <person name="Lind A.E."/>
            <person name="van Eijk R."/>
            <person name="Schleper C."/>
            <person name="Guy L."/>
            <person name="Ettema T.J."/>
        </authorList>
    </citation>
    <scope>NUCLEOTIDE SEQUENCE</scope>
</reference>
<dbReference type="EMBL" id="LAZR01066768">
    <property type="protein sequence ID" value="KKK52928.1"/>
    <property type="molecule type" value="Genomic_DNA"/>
</dbReference>
<feature type="non-terminal residue" evidence="2">
    <location>
        <position position="1"/>
    </location>
</feature>
<proteinExistence type="predicted"/>
<dbReference type="AlphaFoldDB" id="A0A0F8W8I7"/>